<sequence>MINISTYIEYRGYRCVYLPTYSPELDLIEQLWAVEKSKVKRHRILQEDTLSKKITGACNNVKQSPFKGFVSHPYQCWVSTSNLLTRGQAMCLVLDMVPTVDNRRKANEIVDSNVFNVTYTEDQGPLHPFAMGKSIIEKNPFKYKTYLKTPPTSPTLNPSNTVTSDRISDLINNSNKNNGDDSDSSTDDSIDYNTRSLLSTTKSMFFKNVKNKDLFDYGFYTTTDIYNNITKKMPRLPKVITVSKFGKIIKDKDFGKRFSKCVGQKSVKGRMLYTPTKECLDLRK</sequence>
<dbReference type="GeneID" id="29001924"/>
<evidence type="ECO:0000313" key="3">
    <source>
        <dbReference type="EMBL" id="OAD77006.1"/>
    </source>
</evidence>
<protein>
    <recommendedName>
        <fullName evidence="2">Tc1-like transposase DDE domain-containing protein</fullName>
    </recommendedName>
</protein>
<evidence type="ECO:0000256" key="1">
    <source>
        <dbReference type="SAM" id="MobiDB-lite"/>
    </source>
</evidence>
<reference evidence="4" key="1">
    <citation type="submission" date="2015-06" db="EMBL/GenBank/DDBJ databases">
        <title>Expansion of signal transduction pathways in fungi by whole-genome duplication.</title>
        <authorList>
            <consortium name="DOE Joint Genome Institute"/>
            <person name="Corrochano L.M."/>
            <person name="Kuo A."/>
            <person name="Marcet-Houben M."/>
            <person name="Polaino S."/>
            <person name="Salamov A."/>
            <person name="Villalobos J.M."/>
            <person name="Alvarez M.I."/>
            <person name="Avalos J."/>
            <person name="Benito E.P."/>
            <person name="Benoit I."/>
            <person name="Burger G."/>
            <person name="Camino L.P."/>
            <person name="Canovas D."/>
            <person name="Cerda-Olmedo E."/>
            <person name="Cheng J.-F."/>
            <person name="Dominguez A."/>
            <person name="Elias M."/>
            <person name="Eslava A.P."/>
            <person name="Glaser F."/>
            <person name="Grimwood J."/>
            <person name="Gutierrez G."/>
            <person name="Heitman J."/>
            <person name="Henrissat B."/>
            <person name="Iturriaga E.A."/>
            <person name="Lang B.F."/>
            <person name="Lavin J.L."/>
            <person name="Lee S."/>
            <person name="Li W."/>
            <person name="Lindquist E."/>
            <person name="Lopez-Garcia S."/>
            <person name="Luque E.M."/>
            <person name="Marcos A.T."/>
            <person name="Martin J."/>
            <person name="McCluskey K."/>
            <person name="Medina H.R."/>
            <person name="Miralles-Duran A."/>
            <person name="Miyazaki A."/>
            <person name="Munoz-Torres E."/>
            <person name="Oguiza J.A."/>
            <person name="Ohm R."/>
            <person name="Olmedo M."/>
            <person name="Orejas M."/>
            <person name="Ortiz-Castellanos L."/>
            <person name="Pisabarro A.G."/>
            <person name="Rodriguez-Romero J."/>
            <person name="Ruiz-Herrera J."/>
            <person name="Ruiz-Vazquez R."/>
            <person name="Sanz C."/>
            <person name="Schackwitz W."/>
            <person name="Schmutz J."/>
            <person name="Shahriari M."/>
            <person name="Shelest E."/>
            <person name="Silva-Franco F."/>
            <person name="Soanes D."/>
            <person name="Syed K."/>
            <person name="Tagua V.G."/>
            <person name="Talbot N.J."/>
            <person name="Thon M."/>
            <person name="De vries R.P."/>
            <person name="Wiebenga A."/>
            <person name="Yadav J.S."/>
            <person name="Braun E.L."/>
            <person name="Baker S."/>
            <person name="Garre V."/>
            <person name="Horwitz B."/>
            <person name="Torres-Martinez S."/>
            <person name="Idnurm A."/>
            <person name="Herrera-Estrella A."/>
            <person name="Gabaldon T."/>
            <person name="Grigoriev I.V."/>
        </authorList>
    </citation>
    <scope>NUCLEOTIDE SEQUENCE [LARGE SCALE GENOMIC DNA]</scope>
    <source>
        <strain evidence="4">NRRL 1555(-)</strain>
    </source>
</reference>
<proteinExistence type="predicted"/>
<dbReference type="GO" id="GO:0003676">
    <property type="term" value="F:nucleic acid binding"/>
    <property type="evidence" value="ECO:0007669"/>
    <property type="project" value="InterPro"/>
</dbReference>
<feature type="domain" description="Tc1-like transposase DDE" evidence="2">
    <location>
        <begin position="9"/>
        <end position="49"/>
    </location>
</feature>
<feature type="compositionally biased region" description="Low complexity" evidence="1">
    <location>
        <begin position="154"/>
        <end position="177"/>
    </location>
</feature>
<evidence type="ECO:0000259" key="2">
    <source>
        <dbReference type="Pfam" id="PF13358"/>
    </source>
</evidence>
<dbReference type="AlphaFoldDB" id="A0A167P0G8"/>
<keyword evidence="4" id="KW-1185">Reference proteome</keyword>
<dbReference type="Pfam" id="PF13358">
    <property type="entry name" value="DDE_3"/>
    <property type="match status" value="1"/>
</dbReference>
<dbReference type="RefSeq" id="XP_018295046.1">
    <property type="nucleotide sequence ID" value="XM_018441018.1"/>
</dbReference>
<dbReference type="InterPro" id="IPR038717">
    <property type="entry name" value="Tc1-like_DDE_dom"/>
</dbReference>
<dbReference type="OrthoDB" id="2276207at2759"/>
<accession>A0A167P0G8</accession>
<dbReference type="EMBL" id="KV440975">
    <property type="protein sequence ID" value="OAD77006.1"/>
    <property type="molecule type" value="Genomic_DNA"/>
</dbReference>
<dbReference type="Gene3D" id="3.30.420.10">
    <property type="entry name" value="Ribonuclease H-like superfamily/Ribonuclease H"/>
    <property type="match status" value="1"/>
</dbReference>
<evidence type="ECO:0000313" key="4">
    <source>
        <dbReference type="Proteomes" id="UP000077315"/>
    </source>
</evidence>
<name>A0A167P0G8_PHYB8</name>
<dbReference type="VEuPathDB" id="FungiDB:PHYBLDRAFT_62801"/>
<feature type="compositionally biased region" description="Acidic residues" evidence="1">
    <location>
        <begin position="180"/>
        <end position="189"/>
    </location>
</feature>
<organism evidence="3 4">
    <name type="scientific">Phycomyces blakesleeanus (strain ATCC 8743b / DSM 1359 / FGSC 10004 / NBRC 33097 / NRRL 1555)</name>
    <dbReference type="NCBI Taxonomy" id="763407"/>
    <lineage>
        <taxon>Eukaryota</taxon>
        <taxon>Fungi</taxon>
        <taxon>Fungi incertae sedis</taxon>
        <taxon>Mucoromycota</taxon>
        <taxon>Mucoromycotina</taxon>
        <taxon>Mucoromycetes</taxon>
        <taxon>Mucorales</taxon>
        <taxon>Phycomycetaceae</taxon>
        <taxon>Phycomyces</taxon>
    </lineage>
</organism>
<feature type="region of interest" description="Disordered" evidence="1">
    <location>
        <begin position="149"/>
        <end position="189"/>
    </location>
</feature>
<gene>
    <name evidence="3" type="ORF">PHYBLDRAFT_62801</name>
</gene>
<dbReference type="Proteomes" id="UP000077315">
    <property type="component" value="Unassembled WGS sequence"/>
</dbReference>
<dbReference type="InterPro" id="IPR036397">
    <property type="entry name" value="RNaseH_sf"/>
</dbReference>
<dbReference type="InParanoid" id="A0A167P0G8"/>